<dbReference type="SUPFAM" id="SSF52266">
    <property type="entry name" value="SGNH hydrolase"/>
    <property type="match status" value="1"/>
</dbReference>
<evidence type="ECO:0000256" key="2">
    <source>
        <dbReference type="SAM" id="Phobius"/>
    </source>
</evidence>
<protein>
    <submittedName>
        <fullName evidence="3">GDSL-like Lipase/Acylhydrolase</fullName>
    </submittedName>
</protein>
<keyword evidence="3" id="KW-0378">Hydrolase</keyword>
<proteinExistence type="predicted"/>
<dbReference type="GO" id="GO:0016788">
    <property type="term" value="F:hydrolase activity, acting on ester bonds"/>
    <property type="evidence" value="ECO:0007669"/>
    <property type="project" value="UniProtKB-ARBA"/>
</dbReference>
<dbReference type="CDD" id="cd00229">
    <property type="entry name" value="SGNH_hydrolase"/>
    <property type="match status" value="1"/>
</dbReference>
<keyword evidence="2" id="KW-0812">Transmembrane</keyword>
<sequence>MTSIELETGSPGLPRPGMAASTSLDEGVGKWKTRLVVAVGSVLICALLAEAAVRVYSAVAFPRMMQLEKSLGWQHAADREKSFTNEDGEVHLYVQDEYGQRPLPEALRSASRTTSVLVLGDSFTEAVQVAGDEAFTARLAGADPTLNVINAGVGAYGTVQQYLFLRDRGEAFAPNLVLLVAYENDLTDNFMSCSPRIGPRPRATIEGDEVRIIEDLDDAEFLQFVAPAPFRSFLIKRSYLFYAFNDRVWRRQNYEDFVEKELKLSNAVPVATQKRIFLEMVDRIRDLTEARGARFALALIPSHATVLAGDDPWHAEVAAHAKASGYPFLSLLSTFKDPASGRCYFDKDIHWTRNGHKAAAEALLPFCQEALDRGE</sequence>
<organism evidence="3 4">
    <name type="scientific">Saltatorellus ferox</name>
    <dbReference type="NCBI Taxonomy" id="2528018"/>
    <lineage>
        <taxon>Bacteria</taxon>
        <taxon>Pseudomonadati</taxon>
        <taxon>Planctomycetota</taxon>
        <taxon>Planctomycetia</taxon>
        <taxon>Planctomycetia incertae sedis</taxon>
        <taxon>Saltatorellus</taxon>
    </lineage>
</organism>
<gene>
    <name evidence="3" type="ORF">Poly30_40720</name>
</gene>
<keyword evidence="4" id="KW-1185">Reference proteome</keyword>
<reference evidence="3 4" key="1">
    <citation type="submission" date="2019-02" db="EMBL/GenBank/DDBJ databases">
        <title>Deep-cultivation of Planctomycetes and their phenomic and genomic characterization uncovers novel biology.</title>
        <authorList>
            <person name="Wiegand S."/>
            <person name="Jogler M."/>
            <person name="Boedeker C."/>
            <person name="Pinto D."/>
            <person name="Vollmers J."/>
            <person name="Rivas-Marin E."/>
            <person name="Kohn T."/>
            <person name="Peeters S.H."/>
            <person name="Heuer A."/>
            <person name="Rast P."/>
            <person name="Oberbeckmann S."/>
            <person name="Bunk B."/>
            <person name="Jeske O."/>
            <person name="Meyerdierks A."/>
            <person name="Storesund J.E."/>
            <person name="Kallscheuer N."/>
            <person name="Luecker S."/>
            <person name="Lage O.M."/>
            <person name="Pohl T."/>
            <person name="Merkel B.J."/>
            <person name="Hornburger P."/>
            <person name="Mueller R.-W."/>
            <person name="Bruemmer F."/>
            <person name="Labrenz M."/>
            <person name="Spormann A.M."/>
            <person name="Op den Camp H."/>
            <person name="Overmann J."/>
            <person name="Amann R."/>
            <person name="Jetten M.S.M."/>
            <person name="Mascher T."/>
            <person name="Medema M.H."/>
            <person name="Devos D.P."/>
            <person name="Kaster A.-K."/>
            <person name="Ovreas L."/>
            <person name="Rohde M."/>
            <person name="Galperin M.Y."/>
            <person name="Jogler C."/>
        </authorList>
    </citation>
    <scope>NUCLEOTIDE SEQUENCE [LARGE SCALE GENOMIC DNA]</scope>
    <source>
        <strain evidence="3 4">Poly30</strain>
    </source>
</reference>
<evidence type="ECO:0000256" key="1">
    <source>
        <dbReference type="SAM" id="MobiDB-lite"/>
    </source>
</evidence>
<keyword evidence="2" id="KW-1133">Transmembrane helix</keyword>
<dbReference type="InterPro" id="IPR036514">
    <property type="entry name" value="SGNH_hydro_sf"/>
</dbReference>
<feature type="transmembrane region" description="Helical" evidence="2">
    <location>
        <begin position="35"/>
        <end position="56"/>
    </location>
</feature>
<name>A0A518EWP8_9BACT</name>
<dbReference type="EMBL" id="CP036434">
    <property type="protein sequence ID" value="QDV08524.1"/>
    <property type="molecule type" value="Genomic_DNA"/>
</dbReference>
<dbReference type="Proteomes" id="UP000320390">
    <property type="component" value="Chromosome"/>
</dbReference>
<evidence type="ECO:0000313" key="3">
    <source>
        <dbReference type="EMBL" id="QDV08524.1"/>
    </source>
</evidence>
<accession>A0A518EWP8</accession>
<dbReference type="AlphaFoldDB" id="A0A518EWP8"/>
<keyword evidence="2" id="KW-0472">Membrane</keyword>
<evidence type="ECO:0000313" key="4">
    <source>
        <dbReference type="Proteomes" id="UP000320390"/>
    </source>
</evidence>
<feature type="region of interest" description="Disordered" evidence="1">
    <location>
        <begin position="1"/>
        <end position="23"/>
    </location>
</feature>
<dbReference type="Gene3D" id="3.40.50.1110">
    <property type="entry name" value="SGNH hydrolase"/>
    <property type="match status" value="1"/>
</dbReference>